<proteinExistence type="predicted"/>
<dbReference type="Gene3D" id="3.90.1720.10">
    <property type="entry name" value="endopeptidase domain like (from Nostoc punctiforme)"/>
    <property type="match status" value="1"/>
</dbReference>
<organism evidence="3 4">
    <name type="scientific">Perkinsus olseni</name>
    <name type="common">Perkinsus atlanticus</name>
    <dbReference type="NCBI Taxonomy" id="32597"/>
    <lineage>
        <taxon>Eukaryota</taxon>
        <taxon>Sar</taxon>
        <taxon>Alveolata</taxon>
        <taxon>Perkinsozoa</taxon>
        <taxon>Perkinsea</taxon>
        <taxon>Perkinsida</taxon>
        <taxon>Perkinsidae</taxon>
        <taxon>Perkinsus</taxon>
    </lineage>
</organism>
<dbReference type="GO" id="GO:0005509">
    <property type="term" value="F:calcium ion binding"/>
    <property type="evidence" value="ECO:0007669"/>
    <property type="project" value="InterPro"/>
</dbReference>
<dbReference type="Gene3D" id="1.10.238.10">
    <property type="entry name" value="EF-hand"/>
    <property type="match status" value="1"/>
</dbReference>
<feature type="domain" description="EF-hand" evidence="2">
    <location>
        <begin position="121"/>
        <end position="156"/>
    </location>
</feature>
<comment type="caution">
    <text evidence="3">The sequence shown here is derived from an EMBL/GenBank/DDBJ whole genome shotgun (WGS) entry which is preliminary data.</text>
</comment>
<reference evidence="3 4" key="1">
    <citation type="submission" date="2020-04" db="EMBL/GenBank/DDBJ databases">
        <title>Perkinsus olseni comparative genomics.</title>
        <authorList>
            <person name="Bogema D.R."/>
        </authorList>
    </citation>
    <scope>NUCLEOTIDE SEQUENCE [LARGE SCALE GENOMIC DNA]</scope>
    <source>
        <strain evidence="3">00978-12</strain>
    </source>
</reference>
<dbReference type="InterPro" id="IPR002048">
    <property type="entry name" value="EF_hand_dom"/>
</dbReference>
<dbReference type="SUPFAM" id="SSF47473">
    <property type="entry name" value="EF-hand"/>
    <property type="match status" value="1"/>
</dbReference>
<dbReference type="AlphaFoldDB" id="A0A7J6NPR1"/>
<keyword evidence="1" id="KW-0106">Calcium</keyword>
<gene>
    <name evidence="3" type="ORF">FOZ60_006100</name>
</gene>
<dbReference type="PANTHER" id="PTHR31354">
    <property type="entry name" value="OS01G0793500 PROTEIN"/>
    <property type="match status" value="1"/>
</dbReference>
<accession>A0A7J6NPR1</accession>
<dbReference type="InterPro" id="IPR018247">
    <property type="entry name" value="EF_Hand_1_Ca_BS"/>
</dbReference>
<sequence length="993" mass="112015">MLLPSSFNRSALRFTLRNRMRQERRIPVFAVHQRLAFASQTPRLWSGGDFKYRKDDEVEYTEHHVKKWKSWMGSDYDKYKEDELIAWRRPFDELSKGGLINVNSFMKIVKNKVGRTVPPKSLHTYAMKLWREWDEDQSNFIDFAEFIHNMKNFDTHVLKTALREESKAADTFETYKNPDSGQLDEDGMFEIMAANNFLVTTTTDAEVLRPTVRAMASLLFDTQEILAQFTLIHAVPSSRSLCRKHRAIHRSFDRDYLVRTSNEASVSSFACSVSREAVGGRPDSHLTPSVECWIAAKEIEVSETWDSGVCCGEDRQVSGSQASQGKCSGFPSIGERLLARQSKVLEDFRITEKSLQQAEEWWKGEALESNGNAASQAVVKKFDVIAQMLELEPDRLVEAPECLRDQARAEYPEAKAVRDALRKYRDNLPNLKGLDTDSPPNLEDLRTLLERKTGSPADDSVAGLLGVCDAQLAGDNGMFGSPVTLISSKDVESVLSEGPTETVTRSVPDWFKSTMAKIKSWAGSELKKLAWGALDDLGHDIKGEDMYWNFVPRHVATLGRSSEESYEFEGRCFRTIKVHSYPESDGSLTIEATYKHPVSSMCAEYLILGNAADFDLQYRFFRGTETYKWSSDSGKVYIFDLRTSFSSAVEGIIKTADFLFSHDVFEFLQRYPELTFDKRANPGGVDINEEDIHPGDAVLVTYMVGSSASIMWVSGSVASHSVIFLREPSTGALYAVEAAAQGIHKLTFDEFLKEDAGWYNNAVLVPLKEEERAKFDNDAAWQKFVEDFDGNDYGYNNLVFSAIDSMDGNYPCLPMDNYQTCLSWEFVEVGCGLLDRISPEMADVLFLQGYNHRLGTSGLNITEIVKATDILYPGFSGILPALPEQDQWEYPTHHDGQPIRGPARVCSALVCEMLRAGGIFGNHDVSCTEFTPWDIYSMDVFTSPTYQLKGDYAIDLTKPEPLRLGQKSITNYMAETCRTQITDDSYYERAPHC</sequence>
<dbReference type="EMBL" id="JABANP010000249">
    <property type="protein sequence ID" value="KAF4685785.1"/>
    <property type="molecule type" value="Genomic_DNA"/>
</dbReference>
<evidence type="ECO:0000259" key="2">
    <source>
        <dbReference type="PROSITE" id="PS50222"/>
    </source>
</evidence>
<dbReference type="PROSITE" id="PS50222">
    <property type="entry name" value="EF_HAND_2"/>
    <property type="match status" value="1"/>
</dbReference>
<dbReference type="Proteomes" id="UP000541610">
    <property type="component" value="Unassembled WGS sequence"/>
</dbReference>
<dbReference type="PROSITE" id="PS00018">
    <property type="entry name" value="EF_HAND_1"/>
    <property type="match status" value="1"/>
</dbReference>
<evidence type="ECO:0000256" key="1">
    <source>
        <dbReference type="ARBA" id="ARBA00022837"/>
    </source>
</evidence>
<evidence type="ECO:0000313" key="4">
    <source>
        <dbReference type="Proteomes" id="UP000541610"/>
    </source>
</evidence>
<evidence type="ECO:0000313" key="3">
    <source>
        <dbReference type="EMBL" id="KAF4685785.1"/>
    </source>
</evidence>
<name>A0A7J6NPR1_PEROL</name>
<dbReference type="InterPro" id="IPR011992">
    <property type="entry name" value="EF-hand-dom_pair"/>
</dbReference>
<protein>
    <recommendedName>
        <fullName evidence="2">EF-hand domain-containing protein</fullName>
    </recommendedName>
</protein>
<dbReference type="OrthoDB" id="1847654at2759"/>
<dbReference type="PANTHER" id="PTHR31354:SF2">
    <property type="entry name" value="OS01G0793500 PROTEIN"/>
    <property type="match status" value="1"/>
</dbReference>